<keyword evidence="2" id="KW-1185">Reference proteome</keyword>
<comment type="caution">
    <text evidence="1">The sequence shown here is derived from an EMBL/GenBank/DDBJ whole genome shotgun (WGS) entry which is preliminary data.</text>
</comment>
<dbReference type="OrthoDB" id="3563642at2759"/>
<gene>
    <name evidence="1" type="ORF">OnM2_064040</name>
</gene>
<reference evidence="1 2" key="1">
    <citation type="journal article" date="2018" name="BMC Genomics">
        <title>Comparative genome analyses reveal sequence features reflecting distinct modes of host-adaptation between dicot and monocot powdery mildew.</title>
        <authorList>
            <person name="Wu Y."/>
            <person name="Ma X."/>
            <person name="Pan Z."/>
            <person name="Kale S.D."/>
            <person name="Song Y."/>
            <person name="King H."/>
            <person name="Zhang Q."/>
            <person name="Presley C."/>
            <person name="Deng X."/>
            <person name="Wei C.I."/>
            <person name="Xiao S."/>
        </authorList>
    </citation>
    <scope>NUCLEOTIDE SEQUENCE [LARGE SCALE GENOMIC DNA]</scope>
    <source>
        <strain evidence="1">UMSG2</strain>
    </source>
</reference>
<proteinExistence type="predicted"/>
<dbReference type="Proteomes" id="UP000286134">
    <property type="component" value="Unassembled WGS sequence"/>
</dbReference>
<accession>A0A420HNI5</accession>
<evidence type="ECO:0000313" key="1">
    <source>
        <dbReference type="EMBL" id="RKF58967.1"/>
    </source>
</evidence>
<dbReference type="EMBL" id="MCFK01006415">
    <property type="protein sequence ID" value="RKF58967.1"/>
    <property type="molecule type" value="Genomic_DNA"/>
</dbReference>
<dbReference type="AlphaFoldDB" id="A0A420HNI5"/>
<sequence>MQEWRKRQKYPVARHQRFYSEEMKYKGADDCLNLKLQMFYDLCSESEVLQQFYRAAFPIMLTGEALTYYYSTLSGKNFEFNTIVQKISSQYETEQEQQKDFTECSTIKLAVLIANSIYQTPKALSIPECSFACYNPAPTLEGFCAQLQSLIAAALEVARVSLDYRSINQSSQYIGDQNNEQFFADSRYHGGKGSRRPAQQYLSQLRSTKRCFEISHNKFRKRIQRNGRKVDENLVRQYLVDYEGHDTSDIIDSDEEEFEALMVQLKLEENENIPEASQYITAYGEIDGFNAISQLHDQSVHHALTVAASVKDTTNWYNSFTFEGIMIDTGPTQWSMAREAQVRALQKLRNITICLTWKTSTSLFNNIV</sequence>
<evidence type="ECO:0000313" key="2">
    <source>
        <dbReference type="Proteomes" id="UP000286134"/>
    </source>
</evidence>
<name>A0A420HNI5_9PEZI</name>
<protein>
    <submittedName>
        <fullName evidence="1">Putative glycosyl</fullName>
    </submittedName>
</protein>
<organism evidence="1 2">
    <name type="scientific">Erysiphe neolycopersici</name>
    <dbReference type="NCBI Taxonomy" id="212602"/>
    <lineage>
        <taxon>Eukaryota</taxon>
        <taxon>Fungi</taxon>
        <taxon>Dikarya</taxon>
        <taxon>Ascomycota</taxon>
        <taxon>Pezizomycotina</taxon>
        <taxon>Leotiomycetes</taxon>
        <taxon>Erysiphales</taxon>
        <taxon>Erysiphaceae</taxon>
        <taxon>Erysiphe</taxon>
    </lineage>
</organism>